<dbReference type="AlphaFoldDB" id="A0A6L6VDZ7"/>
<dbReference type="NCBIfam" id="NF005450">
    <property type="entry name" value="PRK07042.1"/>
    <property type="match status" value="1"/>
</dbReference>
<comment type="caution">
    <text evidence="2">The sequence shown here is derived from an EMBL/GenBank/DDBJ whole genome shotgun (WGS) entry which is preliminary data.</text>
</comment>
<dbReference type="Proteomes" id="UP000477951">
    <property type="component" value="Unassembled WGS sequence"/>
</dbReference>
<organism evidence="2 3">
    <name type="scientific">Agrobacterium vitis</name>
    <name type="common">Rhizobium vitis</name>
    <dbReference type="NCBI Taxonomy" id="373"/>
    <lineage>
        <taxon>Bacteria</taxon>
        <taxon>Pseudomonadati</taxon>
        <taxon>Pseudomonadota</taxon>
        <taxon>Alphaproteobacteria</taxon>
        <taxon>Hyphomicrobiales</taxon>
        <taxon>Rhizobiaceae</taxon>
        <taxon>Rhizobium/Agrobacterium group</taxon>
        <taxon>Agrobacterium</taxon>
    </lineage>
</organism>
<dbReference type="PANTHER" id="PTHR11895:SF173">
    <property type="entry name" value="GLUTAMYL-TRNA AMIDOTRANSFERASE SUBUNIT A"/>
    <property type="match status" value="1"/>
</dbReference>
<dbReference type="EMBL" id="WPHR01000002">
    <property type="protein sequence ID" value="MUZ71722.1"/>
    <property type="molecule type" value="Genomic_DNA"/>
</dbReference>
<gene>
    <name evidence="2" type="ORF">GOZ90_03420</name>
</gene>
<dbReference type="PANTHER" id="PTHR11895">
    <property type="entry name" value="TRANSAMIDASE"/>
    <property type="match status" value="1"/>
</dbReference>
<protein>
    <submittedName>
        <fullName evidence="2">Amidase</fullName>
        <ecNumber evidence="2">3.5.1.4</ecNumber>
    </submittedName>
</protein>
<sequence>MTDLVDLTIRELIAGFSAKTLSPEDYWNAVEARIDAFEPSVQALYLYDAESARAQARASTDRWQRSASLGPLDGIPVSLKELIATKGQPVPLGTAAVDLVPAAADAPIAARMREDGAVIFAKTTCPDYGMLSSGLSSFHPLSRNPWDLSQNPGGSSAGAAAAGAAGFGPLHIGTDIGGSVRLPAGWTGLFGFKPSHGRIPVDPYYVGRCAGPMTRCVDDAAYSMMTLARPDWRDGTSLPPEEINWLDEDIDISGMKIGVMLDAGCGLAAEPEVREAVLAAARRFEAAGAEVFEVEPVMNRAMLDGLDVFWRAKFWGDIAALSTEKRQMILPYIYEWAEGGANVSGVDAVKGFGQTIEMRKTCGALFTRVDAVLSPVNPVVSYPADWASPTNDPQKPFEHIAFTVPWNMSEQPAASINCGFSNSGMPIGLQIVGPRFADLTVLKLSKLFESWTGRISTWPQPPRS</sequence>
<evidence type="ECO:0000313" key="2">
    <source>
        <dbReference type="EMBL" id="MUZ71722.1"/>
    </source>
</evidence>
<reference evidence="2 3" key="1">
    <citation type="submission" date="2019-12" db="EMBL/GenBank/DDBJ databases">
        <title>Whole-genome sequencing of Allorhizobium vitis.</title>
        <authorList>
            <person name="Gan H.M."/>
            <person name="Szegedi E."/>
            <person name="Burr T."/>
            <person name="Savka M.A."/>
        </authorList>
    </citation>
    <scope>NUCLEOTIDE SEQUENCE [LARGE SCALE GENOMIC DNA]</scope>
    <source>
        <strain evidence="2 3">CG516</strain>
    </source>
</reference>
<keyword evidence="2" id="KW-0378">Hydrolase</keyword>
<dbReference type="SUPFAM" id="SSF75304">
    <property type="entry name" value="Amidase signature (AS) enzymes"/>
    <property type="match status" value="1"/>
</dbReference>
<evidence type="ECO:0000259" key="1">
    <source>
        <dbReference type="Pfam" id="PF01425"/>
    </source>
</evidence>
<proteinExistence type="predicted"/>
<name>A0A6L6VDZ7_AGRVI</name>
<dbReference type="GO" id="GO:0004040">
    <property type="term" value="F:amidase activity"/>
    <property type="evidence" value="ECO:0007669"/>
    <property type="project" value="UniProtKB-EC"/>
</dbReference>
<dbReference type="Pfam" id="PF01425">
    <property type="entry name" value="Amidase"/>
    <property type="match status" value="1"/>
</dbReference>
<feature type="domain" description="Amidase" evidence="1">
    <location>
        <begin position="31"/>
        <end position="442"/>
    </location>
</feature>
<dbReference type="Gene3D" id="3.90.1300.10">
    <property type="entry name" value="Amidase signature (AS) domain"/>
    <property type="match status" value="1"/>
</dbReference>
<accession>A0A6L6VDZ7</accession>
<dbReference type="InterPro" id="IPR036928">
    <property type="entry name" value="AS_sf"/>
</dbReference>
<dbReference type="RefSeq" id="WP_156613511.1">
    <property type="nucleotide sequence ID" value="NZ_WPHR01000002.1"/>
</dbReference>
<dbReference type="InterPro" id="IPR000120">
    <property type="entry name" value="Amidase"/>
</dbReference>
<dbReference type="EC" id="3.5.1.4" evidence="2"/>
<evidence type="ECO:0000313" key="3">
    <source>
        <dbReference type="Proteomes" id="UP000477951"/>
    </source>
</evidence>
<dbReference type="InterPro" id="IPR023631">
    <property type="entry name" value="Amidase_dom"/>
</dbReference>